<dbReference type="InterPro" id="IPR024461">
    <property type="entry name" value="CCDC90-like"/>
</dbReference>
<dbReference type="EMBL" id="HBIZ01019083">
    <property type="protein sequence ID" value="CAE0759351.1"/>
    <property type="molecule type" value="Transcribed_RNA"/>
</dbReference>
<feature type="coiled-coil region" evidence="8">
    <location>
        <begin position="125"/>
        <end position="156"/>
    </location>
</feature>
<proteinExistence type="predicted"/>
<evidence type="ECO:0000256" key="2">
    <source>
        <dbReference type="ARBA" id="ARBA00004370"/>
    </source>
</evidence>
<evidence type="ECO:0000256" key="3">
    <source>
        <dbReference type="ARBA" id="ARBA00022692"/>
    </source>
</evidence>
<evidence type="ECO:0000256" key="6">
    <source>
        <dbReference type="ARBA" id="ARBA00023128"/>
    </source>
</evidence>
<evidence type="ECO:0008006" key="11">
    <source>
        <dbReference type="Google" id="ProtNLM"/>
    </source>
</evidence>
<dbReference type="Pfam" id="PF07798">
    <property type="entry name" value="CCDC90-like"/>
    <property type="match status" value="1"/>
</dbReference>
<evidence type="ECO:0000256" key="1">
    <source>
        <dbReference type="ARBA" id="ARBA00004173"/>
    </source>
</evidence>
<dbReference type="PANTHER" id="PTHR14360:SF1">
    <property type="entry name" value="PROTEIN FMP32, MITOCHONDRIAL"/>
    <property type="match status" value="1"/>
</dbReference>
<organism evidence="10">
    <name type="scientific">Chrysotila carterae</name>
    <name type="common">Marine alga</name>
    <name type="synonym">Syracosphaera carterae</name>
    <dbReference type="NCBI Taxonomy" id="13221"/>
    <lineage>
        <taxon>Eukaryota</taxon>
        <taxon>Haptista</taxon>
        <taxon>Haptophyta</taxon>
        <taxon>Prymnesiophyceae</taxon>
        <taxon>Isochrysidales</taxon>
        <taxon>Isochrysidaceae</taxon>
        <taxon>Chrysotila</taxon>
    </lineage>
</organism>
<keyword evidence="7 9" id="KW-0472">Membrane</keyword>
<evidence type="ECO:0000256" key="9">
    <source>
        <dbReference type="SAM" id="Phobius"/>
    </source>
</evidence>
<sequence>MMRACSRRMRALPFRALRTAGKSQALLQSVRSLATVSQSRLVPSYDSAQSKLDSLAIVQKLKENGLADAEAEAVMRCVLDALAEQNALNKLDFASRSEASRVELLHEAKFENLRNDLSQRISVHEKSMEHAMERLAAQVETLRTELKHEKEKTRADIRYEIDKLSASQRLDLNLERGRIRDELTKQNDRIQEWQNTASNSDVRLDREINALRTAIEAGKSDLLRFGVATGVTVVGLAITGVRFFLMG</sequence>
<keyword evidence="6" id="KW-0496">Mitochondrion</keyword>
<feature type="transmembrane region" description="Helical" evidence="9">
    <location>
        <begin position="222"/>
        <end position="245"/>
    </location>
</feature>
<keyword evidence="5 8" id="KW-0175">Coiled coil</keyword>
<evidence type="ECO:0000256" key="5">
    <source>
        <dbReference type="ARBA" id="ARBA00023054"/>
    </source>
</evidence>
<dbReference type="AlphaFoldDB" id="A0A7S4BAB8"/>
<keyword evidence="3 9" id="KW-0812">Transmembrane</keyword>
<evidence type="ECO:0000256" key="7">
    <source>
        <dbReference type="ARBA" id="ARBA00023136"/>
    </source>
</evidence>
<evidence type="ECO:0000256" key="4">
    <source>
        <dbReference type="ARBA" id="ARBA00022989"/>
    </source>
</evidence>
<dbReference type="GO" id="GO:0005739">
    <property type="term" value="C:mitochondrion"/>
    <property type="evidence" value="ECO:0007669"/>
    <property type="project" value="UniProtKB-SubCell"/>
</dbReference>
<name>A0A7S4BAB8_CHRCT</name>
<protein>
    <recommendedName>
        <fullName evidence="11">DUF1640 domain-containing protein</fullName>
    </recommendedName>
</protein>
<gene>
    <name evidence="10" type="ORF">PCAR00345_LOCUS11945</name>
</gene>
<reference evidence="10" key="1">
    <citation type="submission" date="2021-01" db="EMBL/GenBank/DDBJ databases">
        <authorList>
            <person name="Corre E."/>
            <person name="Pelletier E."/>
            <person name="Niang G."/>
            <person name="Scheremetjew M."/>
            <person name="Finn R."/>
            <person name="Kale V."/>
            <person name="Holt S."/>
            <person name="Cochrane G."/>
            <person name="Meng A."/>
            <person name="Brown T."/>
            <person name="Cohen L."/>
        </authorList>
    </citation>
    <scope>NUCLEOTIDE SEQUENCE</scope>
    <source>
        <strain evidence="10">CCMP645</strain>
    </source>
</reference>
<comment type="subcellular location">
    <subcellularLocation>
        <location evidence="2">Membrane</location>
    </subcellularLocation>
    <subcellularLocation>
        <location evidence="1">Mitochondrion</location>
    </subcellularLocation>
</comment>
<dbReference type="GO" id="GO:0016020">
    <property type="term" value="C:membrane"/>
    <property type="evidence" value="ECO:0007669"/>
    <property type="project" value="UniProtKB-SubCell"/>
</dbReference>
<evidence type="ECO:0000313" key="10">
    <source>
        <dbReference type="EMBL" id="CAE0759351.1"/>
    </source>
</evidence>
<keyword evidence="4 9" id="KW-1133">Transmembrane helix</keyword>
<dbReference type="PANTHER" id="PTHR14360">
    <property type="entry name" value="PROTEIN FMP32, MITOCHONDRIAL"/>
    <property type="match status" value="1"/>
</dbReference>
<evidence type="ECO:0000256" key="8">
    <source>
        <dbReference type="SAM" id="Coils"/>
    </source>
</evidence>
<accession>A0A7S4BAB8</accession>
<dbReference type="Gene3D" id="1.20.5.340">
    <property type="match status" value="1"/>
</dbReference>